<dbReference type="InterPro" id="IPR037185">
    <property type="entry name" value="EmrE-like"/>
</dbReference>
<reference evidence="8 9" key="1">
    <citation type="submission" date="2017-05" db="EMBL/GenBank/DDBJ databases">
        <title>Genome Analysis of Maritalea myrionectae HL2708#5.</title>
        <authorList>
            <consortium name="Cotde Inc.-PKNU"/>
            <person name="Jang D."/>
            <person name="Oh H.-M."/>
        </authorList>
    </citation>
    <scope>NUCLEOTIDE SEQUENCE [LARGE SCALE GENOMIC DNA]</scope>
    <source>
        <strain evidence="8 9">HL2708#5</strain>
    </source>
</reference>
<feature type="transmembrane region" description="Helical" evidence="6">
    <location>
        <begin position="249"/>
        <end position="269"/>
    </location>
</feature>
<evidence type="ECO:0000256" key="6">
    <source>
        <dbReference type="SAM" id="Phobius"/>
    </source>
</evidence>
<comment type="similarity">
    <text evidence="2">Belongs to the EamA transporter family.</text>
</comment>
<dbReference type="SUPFAM" id="SSF103481">
    <property type="entry name" value="Multidrug resistance efflux transporter EmrE"/>
    <property type="match status" value="2"/>
</dbReference>
<evidence type="ECO:0000256" key="1">
    <source>
        <dbReference type="ARBA" id="ARBA00004141"/>
    </source>
</evidence>
<accession>A0A2R4MBX4</accession>
<keyword evidence="3 6" id="KW-0812">Transmembrane</keyword>
<comment type="subcellular location">
    <subcellularLocation>
        <location evidence="1">Membrane</location>
        <topology evidence="1">Multi-pass membrane protein</topology>
    </subcellularLocation>
</comment>
<feature type="transmembrane region" description="Helical" evidence="6">
    <location>
        <begin position="151"/>
        <end position="171"/>
    </location>
</feature>
<feature type="transmembrane region" description="Helical" evidence="6">
    <location>
        <begin position="126"/>
        <end position="145"/>
    </location>
</feature>
<evidence type="ECO:0000256" key="4">
    <source>
        <dbReference type="ARBA" id="ARBA00022989"/>
    </source>
</evidence>
<feature type="transmembrane region" description="Helical" evidence="6">
    <location>
        <begin position="38"/>
        <end position="58"/>
    </location>
</feature>
<dbReference type="GO" id="GO:0016020">
    <property type="term" value="C:membrane"/>
    <property type="evidence" value="ECO:0007669"/>
    <property type="project" value="UniProtKB-SubCell"/>
</dbReference>
<feature type="domain" description="EamA" evidence="7">
    <location>
        <begin position="12"/>
        <end position="143"/>
    </location>
</feature>
<dbReference type="Pfam" id="PF00892">
    <property type="entry name" value="EamA"/>
    <property type="match status" value="2"/>
</dbReference>
<keyword evidence="5 6" id="KW-0472">Membrane</keyword>
<evidence type="ECO:0000313" key="9">
    <source>
        <dbReference type="Proteomes" id="UP000258927"/>
    </source>
</evidence>
<feature type="transmembrane region" description="Helical" evidence="6">
    <location>
        <begin position="275"/>
        <end position="295"/>
    </location>
</feature>
<feature type="transmembrane region" description="Helical" evidence="6">
    <location>
        <begin position="191"/>
        <end position="208"/>
    </location>
</feature>
<protein>
    <submittedName>
        <fullName evidence="8">WAT1-related protein chloroplastic</fullName>
    </submittedName>
</protein>
<dbReference type="EMBL" id="CP021330">
    <property type="protein sequence ID" value="AVX03369.1"/>
    <property type="molecule type" value="Genomic_DNA"/>
</dbReference>
<dbReference type="KEGG" id="mmyr:MXMO3_00837"/>
<dbReference type="Proteomes" id="UP000258927">
    <property type="component" value="Chromosome"/>
</dbReference>
<proteinExistence type="inferred from homology"/>
<dbReference type="InterPro" id="IPR050638">
    <property type="entry name" value="AA-Vitamin_Transporters"/>
</dbReference>
<evidence type="ECO:0000313" key="8">
    <source>
        <dbReference type="EMBL" id="AVX03369.1"/>
    </source>
</evidence>
<feature type="domain" description="EamA" evidence="7">
    <location>
        <begin position="162"/>
        <end position="290"/>
    </location>
</feature>
<feature type="transmembrane region" description="Helical" evidence="6">
    <location>
        <begin position="12"/>
        <end position="32"/>
    </location>
</feature>
<dbReference type="AlphaFoldDB" id="A0A2R4MBX4"/>
<organism evidence="8 9">
    <name type="scientific">Maritalea myrionectae</name>
    <dbReference type="NCBI Taxonomy" id="454601"/>
    <lineage>
        <taxon>Bacteria</taxon>
        <taxon>Pseudomonadati</taxon>
        <taxon>Pseudomonadota</taxon>
        <taxon>Alphaproteobacteria</taxon>
        <taxon>Hyphomicrobiales</taxon>
        <taxon>Devosiaceae</taxon>
        <taxon>Maritalea</taxon>
    </lineage>
</organism>
<sequence>MTTQSRTIGDWIFLLFLVLVWGSSFATIKFAIDYFTPFWIAAIRLTIAAILMILFAFWRGVSLPKGKKQWLACAVMGSLGTAMPFMLINYASQYIPSSIAGLMMATVPIQVMLLSLIFLPAERATPIRLLGLLCGFLGVAAVILGNGAEETAAAAFSLLPFILLVIATGGYASNGMISRNVLEMPAMTKSLGVLIFASITATICALIFEPLPQSVPISGWSAVIYLAILPTWATTIVLYRLLDNTTAAFVAQSNYLIPAASIIFGAILFGERLAALQFVGFGLILFGVAVSEGVIRRRRKKKRQYPPPPSA</sequence>
<keyword evidence="9" id="KW-1185">Reference proteome</keyword>
<evidence type="ECO:0000259" key="7">
    <source>
        <dbReference type="Pfam" id="PF00892"/>
    </source>
</evidence>
<keyword evidence="4 6" id="KW-1133">Transmembrane helix</keyword>
<feature type="transmembrane region" description="Helical" evidence="6">
    <location>
        <begin position="70"/>
        <end position="92"/>
    </location>
</feature>
<evidence type="ECO:0000256" key="5">
    <source>
        <dbReference type="ARBA" id="ARBA00023136"/>
    </source>
</evidence>
<gene>
    <name evidence="8" type="ORF">MXMO3_00837</name>
</gene>
<dbReference type="PANTHER" id="PTHR32322:SF2">
    <property type="entry name" value="EAMA DOMAIN-CONTAINING PROTEIN"/>
    <property type="match status" value="1"/>
</dbReference>
<feature type="transmembrane region" description="Helical" evidence="6">
    <location>
        <begin position="98"/>
        <end position="119"/>
    </location>
</feature>
<dbReference type="RefSeq" id="WP_027834946.1">
    <property type="nucleotide sequence ID" value="NZ_CP021330.1"/>
</dbReference>
<dbReference type="InterPro" id="IPR000620">
    <property type="entry name" value="EamA_dom"/>
</dbReference>
<evidence type="ECO:0000256" key="3">
    <source>
        <dbReference type="ARBA" id="ARBA00022692"/>
    </source>
</evidence>
<evidence type="ECO:0000256" key="2">
    <source>
        <dbReference type="ARBA" id="ARBA00007362"/>
    </source>
</evidence>
<feature type="transmembrane region" description="Helical" evidence="6">
    <location>
        <begin position="220"/>
        <end position="242"/>
    </location>
</feature>
<dbReference type="PANTHER" id="PTHR32322">
    <property type="entry name" value="INNER MEMBRANE TRANSPORTER"/>
    <property type="match status" value="1"/>
</dbReference>
<name>A0A2R4MBX4_9HYPH</name>